<dbReference type="InterPro" id="IPR012737">
    <property type="entry name" value="DhaK_L_YcgS"/>
</dbReference>
<proteinExistence type="predicted"/>
<dbReference type="SUPFAM" id="SSF101473">
    <property type="entry name" value="DhaL-like"/>
    <property type="match status" value="1"/>
</dbReference>
<protein>
    <recommendedName>
        <fullName evidence="3">DhaL domain-containing protein</fullName>
    </recommendedName>
</protein>
<dbReference type="NCBIfam" id="TIGR02365">
    <property type="entry name" value="dha_L_ycgS"/>
    <property type="match status" value="1"/>
</dbReference>
<dbReference type="AlphaFoldDB" id="A0A918XK29"/>
<reference evidence="4 5" key="1">
    <citation type="journal article" date="2014" name="Int. J. Syst. Evol. Microbiol.">
        <title>Complete genome sequence of Corynebacterium casei LMG S-19264T (=DSM 44701T), isolated from a smear-ripened cheese.</title>
        <authorList>
            <consortium name="US DOE Joint Genome Institute (JGI-PGF)"/>
            <person name="Walter F."/>
            <person name="Albersmeier A."/>
            <person name="Kalinowski J."/>
            <person name="Ruckert C."/>
        </authorList>
    </citation>
    <scope>NUCLEOTIDE SEQUENCE [LARGE SCALE GENOMIC DNA]</scope>
    <source>
        <strain evidence="4 5">KCTC 19473</strain>
    </source>
</reference>
<accession>A0A918XK29</accession>
<organism evidence="4 5">
    <name type="scientific">Nocardiopsis kunsanensis</name>
    <dbReference type="NCBI Taxonomy" id="141693"/>
    <lineage>
        <taxon>Bacteria</taxon>
        <taxon>Bacillati</taxon>
        <taxon>Actinomycetota</taxon>
        <taxon>Actinomycetes</taxon>
        <taxon>Streptosporangiales</taxon>
        <taxon>Nocardiopsidaceae</taxon>
        <taxon>Nocardiopsis</taxon>
    </lineage>
</organism>
<dbReference type="Pfam" id="PF02734">
    <property type="entry name" value="Dak2"/>
    <property type="match status" value="1"/>
</dbReference>
<evidence type="ECO:0000256" key="2">
    <source>
        <dbReference type="ARBA" id="ARBA00022777"/>
    </source>
</evidence>
<keyword evidence="2" id="KW-0418">Kinase</keyword>
<dbReference type="Proteomes" id="UP000654947">
    <property type="component" value="Unassembled WGS sequence"/>
</dbReference>
<dbReference type="PANTHER" id="PTHR28629:SF4">
    <property type="entry name" value="TRIOKINASE_FMN CYCLASE"/>
    <property type="match status" value="1"/>
</dbReference>
<dbReference type="InterPro" id="IPR050861">
    <property type="entry name" value="Dihydroxyacetone_Kinase"/>
</dbReference>
<gene>
    <name evidence="4" type="ORF">GCM10007147_42730</name>
</gene>
<sequence>MTDTGDTDRLSGPEARAWLLAFADRISRGADDLTDLDRRAGDGDFGWNIDTSLGRARSALQDIDAVHPAEVFRTVSDTFLASGGTSGPLFGLWFGRVAHGPEAPWTVADMATVFDTATAAVQRLGGAQIGQKTMVDAMAPAVQALAGSAQPGWREALGEAAEAASAGADSTGGMVARKGRASYLGERAADVVDPGALSIAWFFASAADV</sequence>
<evidence type="ECO:0000259" key="3">
    <source>
        <dbReference type="PROSITE" id="PS51480"/>
    </source>
</evidence>
<keyword evidence="1" id="KW-0808">Transferase</keyword>
<dbReference type="FunFam" id="1.25.40.340:FF:000002">
    <property type="entry name" value="Dihydroxyacetone kinase, L subunit"/>
    <property type="match status" value="1"/>
</dbReference>
<dbReference type="InterPro" id="IPR036117">
    <property type="entry name" value="DhaL_dom_sf"/>
</dbReference>
<dbReference type="PANTHER" id="PTHR28629">
    <property type="entry name" value="TRIOKINASE/FMN CYCLASE"/>
    <property type="match status" value="1"/>
</dbReference>
<dbReference type="GO" id="GO:0004371">
    <property type="term" value="F:glycerone kinase activity"/>
    <property type="evidence" value="ECO:0007669"/>
    <property type="project" value="InterPro"/>
</dbReference>
<dbReference type="RefSeq" id="WP_193518592.1">
    <property type="nucleotide sequence ID" value="NZ_BMXL01000036.1"/>
</dbReference>
<dbReference type="InterPro" id="IPR004007">
    <property type="entry name" value="DhaL_dom"/>
</dbReference>
<dbReference type="GO" id="GO:0005829">
    <property type="term" value="C:cytosol"/>
    <property type="evidence" value="ECO:0007669"/>
    <property type="project" value="TreeGrafter"/>
</dbReference>
<dbReference type="EMBL" id="BMXL01000036">
    <property type="protein sequence ID" value="GHD35905.1"/>
    <property type="molecule type" value="Genomic_DNA"/>
</dbReference>
<keyword evidence="5" id="KW-1185">Reference proteome</keyword>
<evidence type="ECO:0000313" key="5">
    <source>
        <dbReference type="Proteomes" id="UP000654947"/>
    </source>
</evidence>
<feature type="domain" description="DhaL" evidence="3">
    <location>
        <begin position="13"/>
        <end position="208"/>
    </location>
</feature>
<comment type="caution">
    <text evidence="4">The sequence shown here is derived from an EMBL/GenBank/DDBJ whole genome shotgun (WGS) entry which is preliminary data.</text>
</comment>
<dbReference type="SMART" id="SM01120">
    <property type="entry name" value="Dak2"/>
    <property type="match status" value="1"/>
</dbReference>
<evidence type="ECO:0000313" key="4">
    <source>
        <dbReference type="EMBL" id="GHD35905.1"/>
    </source>
</evidence>
<dbReference type="GO" id="GO:0019563">
    <property type="term" value="P:glycerol catabolic process"/>
    <property type="evidence" value="ECO:0007669"/>
    <property type="project" value="TreeGrafter"/>
</dbReference>
<dbReference type="PROSITE" id="PS51480">
    <property type="entry name" value="DHAL"/>
    <property type="match status" value="1"/>
</dbReference>
<dbReference type="Gene3D" id="1.25.40.340">
    <property type="match status" value="1"/>
</dbReference>
<evidence type="ECO:0000256" key="1">
    <source>
        <dbReference type="ARBA" id="ARBA00022679"/>
    </source>
</evidence>
<name>A0A918XK29_9ACTN</name>